<accession>A0A6J7VZ04</accession>
<sequence>MKDRFSNNGDHAVLGKLNSLRRSRADSQYPSELTPSVSIEDATYCYETSLNILKVVKEILEGGQLGTFTDS</sequence>
<proteinExistence type="predicted"/>
<protein>
    <submittedName>
        <fullName evidence="1">Unannotated protein</fullName>
    </submittedName>
</protein>
<dbReference type="EMBL" id="CAFBRV010000149">
    <property type="protein sequence ID" value="CAB5122696.1"/>
    <property type="molecule type" value="Genomic_DNA"/>
</dbReference>
<gene>
    <name evidence="1" type="ORF">UFOPK4410_01136</name>
</gene>
<organism evidence="1">
    <name type="scientific">freshwater metagenome</name>
    <dbReference type="NCBI Taxonomy" id="449393"/>
    <lineage>
        <taxon>unclassified sequences</taxon>
        <taxon>metagenomes</taxon>
        <taxon>ecological metagenomes</taxon>
    </lineage>
</organism>
<dbReference type="AlphaFoldDB" id="A0A6J7VZ04"/>
<evidence type="ECO:0000313" key="1">
    <source>
        <dbReference type="EMBL" id="CAB5122696.1"/>
    </source>
</evidence>
<reference evidence="1" key="1">
    <citation type="submission" date="2020-05" db="EMBL/GenBank/DDBJ databases">
        <authorList>
            <person name="Chiriac C."/>
            <person name="Salcher M."/>
            <person name="Ghai R."/>
            <person name="Kavagutti S V."/>
        </authorList>
    </citation>
    <scope>NUCLEOTIDE SEQUENCE</scope>
</reference>
<name>A0A6J7VZ04_9ZZZZ</name>